<keyword evidence="3" id="KW-1185">Reference proteome</keyword>
<dbReference type="EMBL" id="CM001887">
    <property type="protein sequence ID" value="EOY34189.1"/>
    <property type="molecule type" value="Genomic_DNA"/>
</dbReference>
<proteinExistence type="predicted"/>
<evidence type="ECO:0000313" key="3">
    <source>
        <dbReference type="Proteomes" id="UP000026915"/>
    </source>
</evidence>
<protein>
    <submittedName>
        <fullName evidence="2">Uncharacterized protein</fullName>
    </submittedName>
</protein>
<organism evidence="2 3">
    <name type="scientific">Theobroma cacao</name>
    <name type="common">Cacao</name>
    <name type="synonym">Cocoa</name>
    <dbReference type="NCBI Taxonomy" id="3641"/>
    <lineage>
        <taxon>Eukaryota</taxon>
        <taxon>Viridiplantae</taxon>
        <taxon>Streptophyta</taxon>
        <taxon>Embryophyta</taxon>
        <taxon>Tracheophyta</taxon>
        <taxon>Spermatophyta</taxon>
        <taxon>Magnoliopsida</taxon>
        <taxon>eudicotyledons</taxon>
        <taxon>Gunneridae</taxon>
        <taxon>Pentapetalae</taxon>
        <taxon>rosids</taxon>
        <taxon>malvids</taxon>
        <taxon>Malvales</taxon>
        <taxon>Malvaceae</taxon>
        <taxon>Byttnerioideae</taxon>
        <taxon>Theobroma</taxon>
    </lineage>
</organism>
<feature type="region of interest" description="Disordered" evidence="1">
    <location>
        <begin position="31"/>
        <end position="60"/>
    </location>
</feature>
<gene>
    <name evidence="2" type="ORF">TCM_041934</name>
</gene>
<dbReference type="AlphaFoldDB" id="A0A061H054"/>
<reference evidence="2 3" key="1">
    <citation type="journal article" date="2013" name="Genome Biol.">
        <title>The genome sequence of the most widely cultivated cacao type and its use to identify candidate genes regulating pod color.</title>
        <authorList>
            <person name="Motamayor J.C."/>
            <person name="Mockaitis K."/>
            <person name="Schmutz J."/>
            <person name="Haiminen N."/>
            <person name="Iii D.L."/>
            <person name="Cornejo O."/>
            <person name="Findley S.D."/>
            <person name="Zheng P."/>
            <person name="Utro F."/>
            <person name="Royaert S."/>
            <person name="Saski C."/>
            <person name="Jenkins J."/>
            <person name="Podicheti R."/>
            <person name="Zhao M."/>
            <person name="Scheffler B.E."/>
            <person name="Stack J.C."/>
            <person name="Feltus F.A."/>
            <person name="Mustiga G.M."/>
            <person name="Amores F."/>
            <person name="Phillips W."/>
            <person name="Marelli J.P."/>
            <person name="May G.D."/>
            <person name="Shapiro H."/>
            <person name="Ma J."/>
            <person name="Bustamante C.D."/>
            <person name="Schnell R.J."/>
            <person name="Main D."/>
            <person name="Gilbert D."/>
            <person name="Parida L."/>
            <person name="Kuhn D.N."/>
        </authorList>
    </citation>
    <scope>NUCLEOTIDE SEQUENCE [LARGE SCALE GENOMIC DNA]</scope>
    <source>
        <strain evidence="3">cv. Matina 1-6</strain>
    </source>
</reference>
<dbReference type="InParanoid" id="A0A061H054"/>
<evidence type="ECO:0000313" key="2">
    <source>
        <dbReference type="EMBL" id="EOY34189.1"/>
    </source>
</evidence>
<dbReference type="Proteomes" id="UP000026915">
    <property type="component" value="Chromosome 9"/>
</dbReference>
<name>A0A061H054_THECC</name>
<dbReference type="Gramene" id="EOY34189">
    <property type="protein sequence ID" value="EOY34189"/>
    <property type="gene ID" value="TCM_041934"/>
</dbReference>
<evidence type="ECO:0000256" key="1">
    <source>
        <dbReference type="SAM" id="MobiDB-lite"/>
    </source>
</evidence>
<dbReference type="HOGENOM" id="CLU_2296821_0_0_1"/>
<sequence length="101" mass="11283">MFNGHGYSIRWVGDENYIQHGESVEKRKSAAAIATTNAGQARRANMPNGKPQAGDKQRQETNNVMAQSFVNDFRVNIQVEQSAGEELRLGRGYKPVDFWVG</sequence>
<accession>A0A061H054</accession>
<feature type="compositionally biased region" description="Low complexity" evidence="1">
    <location>
        <begin position="31"/>
        <end position="41"/>
    </location>
</feature>